<dbReference type="eggNOG" id="COG3706">
    <property type="taxonomic scope" value="Bacteria"/>
</dbReference>
<feature type="region of interest" description="Disordered" evidence="6">
    <location>
        <begin position="503"/>
        <end position="533"/>
    </location>
</feature>
<keyword evidence="10" id="KW-1185">Reference proteome</keyword>
<dbReference type="HOGENOM" id="CLU_516490_0_0_0"/>
<dbReference type="GO" id="GO:0032993">
    <property type="term" value="C:protein-DNA complex"/>
    <property type="evidence" value="ECO:0007669"/>
    <property type="project" value="TreeGrafter"/>
</dbReference>
<feature type="domain" description="Response regulatory" evidence="7">
    <location>
        <begin position="230"/>
        <end position="346"/>
    </location>
</feature>
<dbReference type="AlphaFoldDB" id="E1ICR5"/>
<dbReference type="PANTHER" id="PTHR48111:SF4">
    <property type="entry name" value="DNA-BINDING DUAL TRANSCRIPTIONAL REGULATOR OMPR"/>
    <property type="match status" value="1"/>
</dbReference>
<dbReference type="GO" id="GO:0000976">
    <property type="term" value="F:transcription cis-regulatory region binding"/>
    <property type="evidence" value="ECO:0007669"/>
    <property type="project" value="TreeGrafter"/>
</dbReference>
<evidence type="ECO:0000256" key="4">
    <source>
        <dbReference type="ARBA" id="ARBA00023163"/>
    </source>
</evidence>
<dbReference type="GO" id="GO:0000156">
    <property type="term" value="F:phosphorelay response regulator activity"/>
    <property type="evidence" value="ECO:0007669"/>
    <property type="project" value="TreeGrafter"/>
</dbReference>
<keyword evidence="1 5" id="KW-0597">Phosphoprotein</keyword>
<keyword evidence="4" id="KW-0804">Transcription</keyword>
<accession>E1ICR5</accession>
<dbReference type="Proteomes" id="UP000054010">
    <property type="component" value="Unassembled WGS sequence"/>
</dbReference>
<dbReference type="CDD" id="cd01949">
    <property type="entry name" value="GGDEF"/>
    <property type="match status" value="1"/>
</dbReference>
<dbReference type="Gene3D" id="3.40.50.2300">
    <property type="match status" value="1"/>
</dbReference>
<evidence type="ECO:0000256" key="1">
    <source>
        <dbReference type="ARBA" id="ARBA00022553"/>
    </source>
</evidence>
<evidence type="ECO:0000313" key="10">
    <source>
        <dbReference type="Proteomes" id="UP000054010"/>
    </source>
</evidence>
<keyword evidence="3" id="KW-0238">DNA-binding</keyword>
<dbReference type="InterPro" id="IPR000160">
    <property type="entry name" value="GGDEF_dom"/>
</dbReference>
<dbReference type="SUPFAM" id="SSF52172">
    <property type="entry name" value="CheY-like"/>
    <property type="match status" value="1"/>
</dbReference>
<evidence type="ECO:0000259" key="8">
    <source>
        <dbReference type="PROSITE" id="PS50887"/>
    </source>
</evidence>
<dbReference type="Gene3D" id="3.30.70.270">
    <property type="match status" value="1"/>
</dbReference>
<evidence type="ECO:0000313" key="9">
    <source>
        <dbReference type="EMBL" id="EFO81013.1"/>
    </source>
</evidence>
<dbReference type="SUPFAM" id="SSF55073">
    <property type="entry name" value="Nucleotide cyclase"/>
    <property type="match status" value="1"/>
</dbReference>
<dbReference type="NCBIfam" id="TIGR00254">
    <property type="entry name" value="GGDEF"/>
    <property type="match status" value="1"/>
</dbReference>
<proteinExistence type="predicted"/>
<organism evidence="9 10">
    <name type="scientific">Oscillochloris trichoides DG-6</name>
    <dbReference type="NCBI Taxonomy" id="765420"/>
    <lineage>
        <taxon>Bacteria</taxon>
        <taxon>Bacillati</taxon>
        <taxon>Chloroflexota</taxon>
        <taxon>Chloroflexia</taxon>
        <taxon>Chloroflexales</taxon>
        <taxon>Chloroflexineae</taxon>
        <taxon>Oscillochloridaceae</taxon>
        <taxon>Oscillochloris</taxon>
    </lineage>
</organism>
<dbReference type="GO" id="GO:0006355">
    <property type="term" value="P:regulation of DNA-templated transcription"/>
    <property type="evidence" value="ECO:0007669"/>
    <property type="project" value="TreeGrafter"/>
</dbReference>
<reference evidence="9 10" key="1">
    <citation type="journal article" date="2011" name="J. Bacteriol.">
        <title>Draft genome sequence of the anoxygenic filamentous phototrophic bacterium Oscillochloris trichoides subsp. DG-6.</title>
        <authorList>
            <person name="Kuznetsov B.B."/>
            <person name="Ivanovsky R.N."/>
            <person name="Keppen O.I."/>
            <person name="Sukhacheva M.V."/>
            <person name="Bumazhkin B.K."/>
            <person name="Patutina E.O."/>
            <person name="Beletsky A.V."/>
            <person name="Mardanov A.V."/>
            <person name="Baslerov R.V."/>
            <person name="Panteleeva A.N."/>
            <person name="Kolganova T.V."/>
            <person name="Ravin N.V."/>
            <person name="Skryabin K.G."/>
        </authorList>
    </citation>
    <scope>NUCLEOTIDE SEQUENCE [LARGE SCALE GENOMIC DNA]</scope>
    <source>
        <strain evidence="9 10">DG-6</strain>
    </source>
</reference>
<dbReference type="InterPro" id="IPR043128">
    <property type="entry name" value="Rev_trsase/Diguanyl_cyclase"/>
</dbReference>
<dbReference type="Pfam" id="PF00072">
    <property type="entry name" value="Response_reg"/>
    <property type="match status" value="1"/>
</dbReference>
<dbReference type="Gene3D" id="6.10.250.690">
    <property type="match status" value="1"/>
</dbReference>
<dbReference type="InterPro" id="IPR029787">
    <property type="entry name" value="Nucleotide_cyclase"/>
</dbReference>
<dbReference type="InterPro" id="IPR011006">
    <property type="entry name" value="CheY-like_superfamily"/>
</dbReference>
<dbReference type="Pfam" id="PF00990">
    <property type="entry name" value="GGDEF"/>
    <property type="match status" value="1"/>
</dbReference>
<dbReference type="GO" id="GO:0005829">
    <property type="term" value="C:cytosol"/>
    <property type="evidence" value="ECO:0007669"/>
    <property type="project" value="TreeGrafter"/>
</dbReference>
<evidence type="ECO:0000256" key="5">
    <source>
        <dbReference type="PROSITE-ProRule" id="PRU00169"/>
    </source>
</evidence>
<dbReference type="OrthoDB" id="9813903at2"/>
<protein>
    <submittedName>
        <fullName evidence="9">Response regulator receiver modulated diguanylate cyclase</fullName>
    </submittedName>
</protein>
<dbReference type="PROSITE" id="PS50110">
    <property type="entry name" value="RESPONSE_REGULATORY"/>
    <property type="match status" value="1"/>
</dbReference>
<name>E1ICR5_9CHLR</name>
<gene>
    <name evidence="9" type="ORF">OSCT_1116</name>
</gene>
<dbReference type="PROSITE" id="PS50887">
    <property type="entry name" value="GGDEF"/>
    <property type="match status" value="1"/>
</dbReference>
<feature type="modified residue" description="4-aspartylphosphate" evidence="5">
    <location>
        <position position="279"/>
    </location>
</feature>
<dbReference type="SMART" id="SM00448">
    <property type="entry name" value="REC"/>
    <property type="match status" value="1"/>
</dbReference>
<sequence>MNSSSVDLDRFVHTLISPLTALQGAVGLLRRSREDEQRSLLLLATIERNIERLRLACDQILNHAQIVDNHVHIELPTLMIGSPHSPPHPVQPATPQRNPVSSRYNGPLVNPNLITQEQNLLLIVAPTSLSANLIMELEVRGHHLIWARDTSEGIDLARHMRPGIIILDPHLDAQASLVGQILNEDPETKMIPLILLHDAPQKPNSDDSWLLEQIEACLHLSCNQHRSLPHILIVEDEPDIAYLIAAQFAGEGYMTTVVSSGAEALRVVRKQQFDLILLDLLLPDIDGFTVLGGLRVQPETQLTPIILLSAINSPADKVRGLQLGADDYITKPFSDVELNARVQAAMRRSEREGGANPSTRLPGNIAIERAISQRIEQRDVPFAVCYCDLDNFKAYNDTYGFLKGDAVIQRTAQILLDAVREFGNPDDFVGHIGGDDFVIITSLDRLETIGQNAITRFDTTAPLFYDREARQRGYISGHDRQGQPTIYPLVSISIIAVSSRLRHPSHPGEVAQRSVEPKKRAKHMPGSVFIVEE</sequence>
<evidence type="ECO:0000256" key="6">
    <source>
        <dbReference type="SAM" id="MobiDB-lite"/>
    </source>
</evidence>
<evidence type="ECO:0000256" key="2">
    <source>
        <dbReference type="ARBA" id="ARBA00023015"/>
    </source>
</evidence>
<feature type="domain" description="GGDEF" evidence="8">
    <location>
        <begin position="380"/>
        <end position="533"/>
    </location>
</feature>
<keyword evidence="2" id="KW-0805">Transcription regulation</keyword>
<dbReference type="SMART" id="SM00267">
    <property type="entry name" value="GGDEF"/>
    <property type="match status" value="1"/>
</dbReference>
<dbReference type="InterPro" id="IPR039420">
    <property type="entry name" value="WalR-like"/>
</dbReference>
<dbReference type="EMBL" id="ADVR01000030">
    <property type="protein sequence ID" value="EFO81013.1"/>
    <property type="molecule type" value="Genomic_DNA"/>
</dbReference>
<evidence type="ECO:0000256" key="3">
    <source>
        <dbReference type="ARBA" id="ARBA00023125"/>
    </source>
</evidence>
<dbReference type="InterPro" id="IPR001789">
    <property type="entry name" value="Sig_transdc_resp-reg_receiver"/>
</dbReference>
<dbReference type="PANTHER" id="PTHR48111">
    <property type="entry name" value="REGULATOR OF RPOS"/>
    <property type="match status" value="1"/>
</dbReference>
<comment type="caution">
    <text evidence="9">The sequence shown here is derived from an EMBL/GenBank/DDBJ whole genome shotgun (WGS) entry which is preliminary data.</text>
</comment>
<evidence type="ECO:0000259" key="7">
    <source>
        <dbReference type="PROSITE" id="PS50110"/>
    </source>
</evidence>
<dbReference type="STRING" id="765420.OSCT_1116"/>